<keyword evidence="9 12" id="KW-0368">Histidine biosynthesis</keyword>
<comment type="similarity">
    <text evidence="12">Belongs to the tetrahydrofolate dehydrogenase/cyclohydrolase family.</text>
</comment>
<evidence type="ECO:0000256" key="1">
    <source>
        <dbReference type="ARBA" id="ARBA00004777"/>
    </source>
</evidence>
<keyword evidence="11 12" id="KW-0511">Multifunctional enzyme</keyword>
<keyword evidence="17" id="KW-1185">Reference proteome</keyword>
<dbReference type="NCBIfam" id="NF010764">
    <property type="entry name" value="PRK14167.1"/>
    <property type="match status" value="1"/>
</dbReference>
<dbReference type="InterPro" id="IPR046346">
    <property type="entry name" value="Aminoacid_DH-like_N_sf"/>
</dbReference>
<dbReference type="UniPathway" id="UPA00193"/>
<dbReference type="GO" id="GO:0009086">
    <property type="term" value="P:methionine biosynthetic process"/>
    <property type="evidence" value="ECO:0007669"/>
    <property type="project" value="UniProtKB-KW"/>
</dbReference>
<keyword evidence="4 12" id="KW-0028">Amino-acid biosynthesis</keyword>
<dbReference type="AlphaFoldDB" id="A0A1I6UB70"/>
<keyword evidence="7 12" id="KW-0521">NADP</keyword>
<comment type="catalytic activity">
    <reaction evidence="12">
        <text>(6R)-5,10-methylene-5,6,7,8-tetrahydrofolate + NADP(+) = (6R)-5,10-methenyltetrahydrofolate + NADPH</text>
        <dbReference type="Rhea" id="RHEA:22812"/>
        <dbReference type="ChEBI" id="CHEBI:15636"/>
        <dbReference type="ChEBI" id="CHEBI:57455"/>
        <dbReference type="ChEBI" id="CHEBI:57783"/>
        <dbReference type="ChEBI" id="CHEBI:58349"/>
        <dbReference type="EC" id="1.5.1.5"/>
    </reaction>
</comment>
<comment type="caution">
    <text evidence="12">Lacks conserved residue(s) required for the propagation of feature annotation.</text>
</comment>
<dbReference type="Gene3D" id="3.40.50.720">
    <property type="entry name" value="NAD(P)-binding Rossmann-like Domain"/>
    <property type="match status" value="1"/>
</dbReference>
<evidence type="ECO:0000256" key="8">
    <source>
        <dbReference type="ARBA" id="ARBA00023002"/>
    </source>
</evidence>
<evidence type="ECO:0000256" key="10">
    <source>
        <dbReference type="ARBA" id="ARBA00023167"/>
    </source>
</evidence>
<dbReference type="InterPro" id="IPR000672">
    <property type="entry name" value="THF_DH/CycHdrlase"/>
</dbReference>
<dbReference type="GO" id="GO:0004477">
    <property type="term" value="F:methenyltetrahydrofolate cyclohydrolase activity"/>
    <property type="evidence" value="ECO:0007669"/>
    <property type="project" value="UniProtKB-UniRule"/>
</dbReference>
<feature type="domain" description="Tetrahydrofolate dehydrogenase/cyclohydrolase NAD(P)-binding" evidence="15">
    <location>
        <begin position="138"/>
        <end position="302"/>
    </location>
</feature>
<dbReference type="PANTHER" id="PTHR48099:SF5">
    <property type="entry name" value="C-1-TETRAHYDROFOLATE SYNTHASE, CYTOPLASMIC"/>
    <property type="match status" value="1"/>
</dbReference>
<evidence type="ECO:0000256" key="2">
    <source>
        <dbReference type="ARBA" id="ARBA00011738"/>
    </source>
</evidence>
<dbReference type="SUPFAM" id="SSF53223">
    <property type="entry name" value="Aminoacid dehydrogenase-like, N-terminal domain"/>
    <property type="match status" value="1"/>
</dbReference>
<dbReference type="EC" id="3.5.4.9" evidence="12"/>
<evidence type="ECO:0000259" key="14">
    <source>
        <dbReference type="Pfam" id="PF00763"/>
    </source>
</evidence>
<comment type="function">
    <text evidence="12">Catalyzes the oxidation of 5,10-methylenetetrahydrofolate to 5,10-methenyltetrahydrofolate and then the hydrolysis of 5,10-methenyltetrahydrofolate to 10-formyltetrahydrofolate.</text>
</comment>
<dbReference type="GO" id="GO:0006164">
    <property type="term" value="P:purine nucleotide biosynthetic process"/>
    <property type="evidence" value="ECO:0007669"/>
    <property type="project" value="UniProtKB-KW"/>
</dbReference>
<dbReference type="FunFam" id="3.40.50.10860:FF:000005">
    <property type="entry name" value="C-1-tetrahydrofolate synthase, cytoplasmic, putative"/>
    <property type="match status" value="1"/>
</dbReference>
<dbReference type="SUPFAM" id="SSF51735">
    <property type="entry name" value="NAD(P)-binding Rossmann-fold domains"/>
    <property type="match status" value="1"/>
</dbReference>
<keyword evidence="5 12" id="KW-0658">Purine biosynthesis</keyword>
<evidence type="ECO:0000256" key="3">
    <source>
        <dbReference type="ARBA" id="ARBA00022563"/>
    </source>
</evidence>
<reference evidence="17" key="1">
    <citation type="submission" date="2016-10" db="EMBL/GenBank/DDBJ databases">
        <authorList>
            <person name="Varghese N."/>
            <person name="Submissions S."/>
        </authorList>
    </citation>
    <scope>NUCLEOTIDE SEQUENCE [LARGE SCALE GENOMIC DNA]</scope>
    <source>
        <strain evidence="17">DSM 22427</strain>
    </source>
</reference>
<feature type="binding site" evidence="12">
    <location>
        <position position="234"/>
    </location>
    <ligand>
        <name>NADP(+)</name>
        <dbReference type="ChEBI" id="CHEBI:58349"/>
    </ligand>
</feature>
<keyword evidence="8 12" id="KW-0560">Oxidoreductase</keyword>
<evidence type="ECO:0000259" key="15">
    <source>
        <dbReference type="Pfam" id="PF02882"/>
    </source>
</evidence>
<dbReference type="HAMAP" id="MF_01576">
    <property type="entry name" value="THF_DHG_CYH"/>
    <property type="match status" value="1"/>
</dbReference>
<evidence type="ECO:0000256" key="12">
    <source>
        <dbReference type="HAMAP-Rule" id="MF_01576"/>
    </source>
</evidence>
<dbReference type="GO" id="GO:0005829">
    <property type="term" value="C:cytosol"/>
    <property type="evidence" value="ECO:0007669"/>
    <property type="project" value="TreeGrafter"/>
</dbReference>
<dbReference type="GO" id="GO:0000105">
    <property type="term" value="P:L-histidine biosynthetic process"/>
    <property type="evidence" value="ECO:0007669"/>
    <property type="project" value="UniProtKB-KW"/>
</dbReference>
<dbReference type="RefSeq" id="WP_092906811.1">
    <property type="nucleotide sequence ID" value="NZ_FOZS01000004.1"/>
</dbReference>
<evidence type="ECO:0000256" key="11">
    <source>
        <dbReference type="ARBA" id="ARBA00023268"/>
    </source>
</evidence>
<comment type="pathway">
    <text evidence="1 12">One-carbon metabolism; tetrahydrofolate interconversion.</text>
</comment>
<proteinExistence type="inferred from homology"/>
<evidence type="ECO:0000313" key="17">
    <source>
        <dbReference type="Proteomes" id="UP000199199"/>
    </source>
</evidence>
<dbReference type="EMBL" id="FOZS01000004">
    <property type="protein sequence ID" value="SFS98618.1"/>
    <property type="molecule type" value="Genomic_DNA"/>
</dbReference>
<comment type="catalytic activity">
    <reaction evidence="12">
        <text>(6R)-5,10-methenyltetrahydrofolate + H2O = (6R)-10-formyltetrahydrofolate + H(+)</text>
        <dbReference type="Rhea" id="RHEA:23700"/>
        <dbReference type="ChEBI" id="CHEBI:15377"/>
        <dbReference type="ChEBI" id="CHEBI:15378"/>
        <dbReference type="ChEBI" id="CHEBI:57455"/>
        <dbReference type="ChEBI" id="CHEBI:195366"/>
        <dbReference type="EC" id="3.5.4.9"/>
    </reaction>
</comment>
<dbReference type="PRINTS" id="PR00085">
    <property type="entry name" value="THFDHDRGNASE"/>
</dbReference>
<dbReference type="GO" id="GO:0004488">
    <property type="term" value="F:methylenetetrahydrofolate dehydrogenase (NADP+) activity"/>
    <property type="evidence" value="ECO:0007669"/>
    <property type="project" value="UniProtKB-UniRule"/>
</dbReference>
<dbReference type="FunFam" id="3.40.50.720:FF:000094">
    <property type="entry name" value="Bifunctional protein FolD"/>
    <property type="match status" value="1"/>
</dbReference>
<evidence type="ECO:0000256" key="9">
    <source>
        <dbReference type="ARBA" id="ARBA00023102"/>
    </source>
</evidence>
<keyword evidence="10 12" id="KW-0486">Methionine biosynthesis</keyword>
<dbReference type="GO" id="GO:0035999">
    <property type="term" value="P:tetrahydrofolate interconversion"/>
    <property type="evidence" value="ECO:0007669"/>
    <property type="project" value="UniProtKB-UniRule"/>
</dbReference>
<sequence>MTQIIDGNEIADRITADLEPCLETLADAGVTPGLATVLMSDDGASETYVSMKRRACNDLGIESIHHELDPDAPADALFDRIDELNGDPAVHGILVQLPLPNHVDRQAVLERIDPRKDVDGFHPENVGRLVTGAPRFKPCTPHGIQKLLEAEDVETEGADVVVVGRSNIVGKPMANLLVQKSDTGNATVTVCHSRTDDLVAKTRDADIVVAAAGVPELIDGSMLSPGTTVVDVGVNRVDVSERRSEDSQTESDQSDTEKGYELVGDVEFESAKEKADAITPVPGGVGPLTITMLLYNTIKAASLRADVDVSLP</sequence>
<evidence type="ECO:0000256" key="4">
    <source>
        <dbReference type="ARBA" id="ARBA00022605"/>
    </source>
</evidence>
<dbReference type="CDD" id="cd01080">
    <property type="entry name" value="NAD_bind_m-THF_DH_Cyclohyd"/>
    <property type="match status" value="1"/>
</dbReference>
<dbReference type="OrthoDB" id="9455at2157"/>
<dbReference type="Gene3D" id="3.40.50.10860">
    <property type="entry name" value="Leucine Dehydrogenase, chain A, domain 1"/>
    <property type="match status" value="1"/>
</dbReference>
<accession>A0A1I6UB70</accession>
<feature type="binding site" evidence="12">
    <location>
        <begin position="164"/>
        <end position="166"/>
    </location>
    <ligand>
        <name>NADP(+)</name>
        <dbReference type="ChEBI" id="CHEBI:58349"/>
    </ligand>
</feature>
<comment type="subunit">
    <text evidence="2 12">Homodimer.</text>
</comment>
<protein>
    <recommendedName>
        <fullName evidence="12">Bifunctional protein FolD</fullName>
    </recommendedName>
    <domain>
        <recommendedName>
            <fullName evidence="12">Methylenetetrahydrofolate dehydrogenase</fullName>
            <ecNumber evidence="12">1.5.1.5</ecNumber>
        </recommendedName>
    </domain>
    <domain>
        <recommendedName>
            <fullName evidence="12">Methenyltetrahydrofolate cyclohydrolase</fullName>
            <ecNumber evidence="12">3.5.4.9</ecNumber>
        </recommendedName>
    </domain>
</protein>
<feature type="domain" description="Tetrahydrofolate dehydrogenase/cyclohydrolase catalytic" evidence="14">
    <location>
        <begin position="5"/>
        <end position="119"/>
    </location>
</feature>
<dbReference type="PANTHER" id="PTHR48099">
    <property type="entry name" value="C-1-TETRAHYDROFOLATE SYNTHASE, CYTOPLASMIC-RELATED"/>
    <property type="match status" value="1"/>
</dbReference>
<dbReference type="EC" id="1.5.1.5" evidence="12"/>
<dbReference type="Pfam" id="PF02882">
    <property type="entry name" value="THF_DHG_CYH_C"/>
    <property type="match status" value="1"/>
</dbReference>
<gene>
    <name evidence="12" type="primary">folD</name>
    <name evidence="16" type="ORF">SAMN04488556_3701</name>
</gene>
<evidence type="ECO:0000313" key="16">
    <source>
        <dbReference type="EMBL" id="SFS98618.1"/>
    </source>
</evidence>
<keyword evidence="3 12" id="KW-0554">One-carbon metabolism</keyword>
<dbReference type="InterPro" id="IPR020630">
    <property type="entry name" value="THF_DH/CycHdrlase_cat_dom"/>
</dbReference>
<name>A0A1I6UB70_9EURY</name>
<dbReference type="InterPro" id="IPR036291">
    <property type="entry name" value="NAD(P)-bd_dom_sf"/>
</dbReference>
<dbReference type="Pfam" id="PF00763">
    <property type="entry name" value="THF_DHG_CYH"/>
    <property type="match status" value="1"/>
</dbReference>
<keyword evidence="6 12" id="KW-0378">Hydrolase</keyword>
<organism evidence="16 17">
    <name type="scientific">Halostagnicola kamekurae</name>
    <dbReference type="NCBI Taxonomy" id="619731"/>
    <lineage>
        <taxon>Archaea</taxon>
        <taxon>Methanobacteriati</taxon>
        <taxon>Methanobacteriota</taxon>
        <taxon>Stenosarchaea group</taxon>
        <taxon>Halobacteria</taxon>
        <taxon>Halobacteriales</taxon>
        <taxon>Natrialbaceae</taxon>
        <taxon>Halostagnicola</taxon>
    </lineage>
</organism>
<feature type="region of interest" description="Disordered" evidence="13">
    <location>
        <begin position="238"/>
        <end position="259"/>
    </location>
</feature>
<evidence type="ECO:0000256" key="6">
    <source>
        <dbReference type="ARBA" id="ARBA00022801"/>
    </source>
</evidence>
<dbReference type="InterPro" id="IPR020631">
    <property type="entry name" value="THF_DH/CycHdrlase_NAD-bd_dom"/>
</dbReference>
<dbReference type="Proteomes" id="UP000199199">
    <property type="component" value="Unassembled WGS sequence"/>
</dbReference>
<evidence type="ECO:0000256" key="13">
    <source>
        <dbReference type="SAM" id="MobiDB-lite"/>
    </source>
</evidence>
<evidence type="ECO:0000256" key="7">
    <source>
        <dbReference type="ARBA" id="ARBA00022857"/>
    </source>
</evidence>
<evidence type="ECO:0000256" key="5">
    <source>
        <dbReference type="ARBA" id="ARBA00022755"/>
    </source>
</evidence>